<dbReference type="CDD" id="cd01948">
    <property type="entry name" value="EAL"/>
    <property type="match status" value="1"/>
</dbReference>
<evidence type="ECO:0000259" key="3">
    <source>
        <dbReference type="PROSITE" id="PS50887"/>
    </source>
</evidence>
<dbReference type="Gene3D" id="3.20.20.450">
    <property type="entry name" value="EAL domain"/>
    <property type="match status" value="1"/>
</dbReference>
<dbReference type="Gene3D" id="3.30.450.20">
    <property type="entry name" value="PAS domain"/>
    <property type="match status" value="1"/>
</dbReference>
<feature type="transmembrane region" description="Helical" evidence="1">
    <location>
        <begin position="35"/>
        <end position="50"/>
    </location>
</feature>
<feature type="domain" description="GGDEF" evidence="3">
    <location>
        <begin position="491"/>
        <end position="623"/>
    </location>
</feature>
<dbReference type="PANTHER" id="PTHR44757:SF2">
    <property type="entry name" value="BIOFILM ARCHITECTURE MAINTENANCE PROTEIN MBAA"/>
    <property type="match status" value="1"/>
</dbReference>
<dbReference type="InterPro" id="IPR043128">
    <property type="entry name" value="Rev_trsase/Diguanyl_cyclase"/>
</dbReference>
<name>A0A021W0V5_9CELL</name>
<dbReference type="SMART" id="SM00052">
    <property type="entry name" value="EAL"/>
    <property type="match status" value="1"/>
</dbReference>
<keyword evidence="1" id="KW-1133">Transmembrane helix</keyword>
<dbReference type="SMART" id="SM00267">
    <property type="entry name" value="GGDEF"/>
    <property type="match status" value="1"/>
</dbReference>
<dbReference type="InterPro" id="IPR052155">
    <property type="entry name" value="Biofilm_reg_signaling"/>
</dbReference>
<feature type="domain" description="EAL" evidence="2">
    <location>
        <begin position="632"/>
        <end position="885"/>
    </location>
</feature>
<dbReference type="PROSITE" id="PS50883">
    <property type="entry name" value="EAL"/>
    <property type="match status" value="1"/>
</dbReference>
<feature type="transmembrane region" description="Helical" evidence="1">
    <location>
        <begin position="80"/>
        <end position="99"/>
    </location>
</feature>
<organism evidence="4 5">
    <name type="scientific">Actinotalea ferrariae CF5-4</name>
    <dbReference type="NCBI Taxonomy" id="948458"/>
    <lineage>
        <taxon>Bacteria</taxon>
        <taxon>Bacillati</taxon>
        <taxon>Actinomycetota</taxon>
        <taxon>Actinomycetes</taxon>
        <taxon>Micrococcales</taxon>
        <taxon>Cellulomonadaceae</taxon>
        <taxon>Actinotalea</taxon>
    </lineage>
</organism>
<keyword evidence="1" id="KW-0812">Transmembrane</keyword>
<evidence type="ECO:0000256" key="1">
    <source>
        <dbReference type="SAM" id="Phobius"/>
    </source>
</evidence>
<dbReference type="InterPro" id="IPR000160">
    <property type="entry name" value="GGDEF_dom"/>
</dbReference>
<dbReference type="EMBL" id="AXCW01000010">
    <property type="protein sequence ID" value="EYR64952.1"/>
    <property type="molecule type" value="Genomic_DNA"/>
</dbReference>
<feature type="transmembrane region" description="Helical" evidence="1">
    <location>
        <begin position="152"/>
        <end position="171"/>
    </location>
</feature>
<evidence type="ECO:0000313" key="5">
    <source>
        <dbReference type="Proteomes" id="UP000019753"/>
    </source>
</evidence>
<feature type="transmembrane region" description="Helical" evidence="1">
    <location>
        <begin position="111"/>
        <end position="140"/>
    </location>
</feature>
<dbReference type="Pfam" id="PF00563">
    <property type="entry name" value="EAL"/>
    <property type="match status" value="1"/>
</dbReference>
<dbReference type="Gene3D" id="3.30.70.270">
    <property type="match status" value="1"/>
</dbReference>
<feature type="transmembrane region" description="Helical" evidence="1">
    <location>
        <begin position="192"/>
        <end position="222"/>
    </location>
</feature>
<dbReference type="SUPFAM" id="SSF55785">
    <property type="entry name" value="PYP-like sensor domain (PAS domain)"/>
    <property type="match status" value="1"/>
</dbReference>
<dbReference type="SUPFAM" id="SSF55073">
    <property type="entry name" value="Nucleotide cyclase"/>
    <property type="match status" value="1"/>
</dbReference>
<dbReference type="InterPro" id="IPR029787">
    <property type="entry name" value="Nucleotide_cyclase"/>
</dbReference>
<dbReference type="CDD" id="cd01949">
    <property type="entry name" value="GGDEF"/>
    <property type="match status" value="1"/>
</dbReference>
<evidence type="ECO:0000313" key="4">
    <source>
        <dbReference type="EMBL" id="EYR64952.1"/>
    </source>
</evidence>
<keyword evidence="1" id="KW-0472">Membrane</keyword>
<dbReference type="NCBIfam" id="TIGR00254">
    <property type="entry name" value="GGDEF"/>
    <property type="match status" value="1"/>
</dbReference>
<dbReference type="PROSITE" id="PS50887">
    <property type="entry name" value="GGDEF"/>
    <property type="match status" value="1"/>
</dbReference>
<dbReference type="OrthoDB" id="23692at2"/>
<accession>A0A021W0V5</accession>
<dbReference type="PANTHER" id="PTHR44757">
    <property type="entry name" value="DIGUANYLATE CYCLASE DGCP"/>
    <property type="match status" value="1"/>
</dbReference>
<sequence>MAPPALLRSLGMLGLMVLALLVGRAMRVPGTDFSLLWPAVGVAVWWMLGRRPMRVHALDATLLVLAGTAVNLATGAPAAVAVTFAFINLVHGVLGAVVLHRTGVVRRGLTGVGGVAAVLGTAVAAGVVSGALSAAAGALLYGSDPLATLKMITLRNVAGTFLPLLVVLAILRPRRFRELLGGDRRGEWVAAIAAGSLAYAVVFGILPGIPMAFSVMPLFVWFGVRLGLARTVALTAALGMASTVLTVGGQGTFSSVESPMIRSGVMQGFLVVSMLAGASLAASQESRNRAAAALAEAKATMTALIDAALVGNSVVIVEGEHVGRLVLPNPSLQRLLRTPPLPLPGAARAVEEATCWLSYLFPEDVPRVRAVLDDIASGSITEWSGELPHRRSDASIVWAQVHLSVLPSGLAPSGAPGAEWLVDGTDEAVDDAPPAAHKAAVVQFLDVTARRDAEEQLTHLALHDGLTGLPNRVLLRDRIELALAASERSGTYVALVFLDLDHFKSVNDSLGHDAGDLVLAEVARRLARVVRPTDTIARIGGDEFVACYPEVPGREEAEVLAERLLAAVTEPVWLGDRFVPVAASAGLTLSGYGDDAPTLLRQSDAAMYAAKRAGRGRVASFDQALEARANRHLTLSGELREALAKDQFVLHYQPIVDVATGAVTACEALVRWQHPHRGLLAPGDWLDVAEESDLIVQLGEWVLRRATQDMATVAETIRPLKVHVNVSGRQLARPGLVRQVATALSDSRLPAHLVVLELTETHLLEIHGSLLNDLGRLRQIGVELSVDDFGTGFSSLTQLVKLPIDSVKIDRSFVSGAAADPKAGAVVRGVLGMANALGLAVVAEGVETPAQAAFLERIGCPSAQGFLWSPAVDLQRLRALLADGTRLVPL</sequence>
<dbReference type="InterPro" id="IPR035919">
    <property type="entry name" value="EAL_sf"/>
</dbReference>
<dbReference type="InterPro" id="IPR035965">
    <property type="entry name" value="PAS-like_dom_sf"/>
</dbReference>
<feature type="transmembrane region" description="Helical" evidence="1">
    <location>
        <begin position="260"/>
        <end position="282"/>
    </location>
</feature>
<gene>
    <name evidence="4" type="ORF">N866_00720</name>
</gene>
<comment type="caution">
    <text evidence="4">The sequence shown here is derived from an EMBL/GenBank/DDBJ whole genome shotgun (WGS) entry which is preliminary data.</text>
</comment>
<reference evidence="4 5" key="1">
    <citation type="submission" date="2014-01" db="EMBL/GenBank/DDBJ databases">
        <title>Actinotalea ferrariae CF5-4.</title>
        <authorList>
            <person name="Chen F."/>
            <person name="Li Y."/>
            <person name="Wang G."/>
        </authorList>
    </citation>
    <scope>NUCLEOTIDE SEQUENCE [LARGE SCALE GENOMIC DNA]</scope>
    <source>
        <strain evidence="4 5">CF5-4</strain>
    </source>
</reference>
<feature type="transmembrane region" description="Helical" evidence="1">
    <location>
        <begin position="228"/>
        <end position="248"/>
    </location>
</feature>
<dbReference type="AlphaFoldDB" id="A0A021W0V5"/>
<evidence type="ECO:0000259" key="2">
    <source>
        <dbReference type="PROSITE" id="PS50883"/>
    </source>
</evidence>
<keyword evidence="5" id="KW-1185">Reference proteome</keyword>
<proteinExistence type="predicted"/>
<dbReference type="Pfam" id="PF00990">
    <property type="entry name" value="GGDEF"/>
    <property type="match status" value="1"/>
</dbReference>
<dbReference type="SUPFAM" id="SSF141868">
    <property type="entry name" value="EAL domain-like"/>
    <property type="match status" value="1"/>
</dbReference>
<dbReference type="RefSeq" id="WP_052022262.1">
    <property type="nucleotide sequence ID" value="NZ_AXCW01000010.1"/>
</dbReference>
<dbReference type="InterPro" id="IPR001633">
    <property type="entry name" value="EAL_dom"/>
</dbReference>
<dbReference type="Proteomes" id="UP000019753">
    <property type="component" value="Unassembled WGS sequence"/>
</dbReference>
<protein>
    <submittedName>
        <fullName evidence="4">Diguanylate cyclase</fullName>
    </submittedName>
</protein>